<evidence type="ECO:0000313" key="1">
    <source>
        <dbReference type="EMBL" id="JAH30071.1"/>
    </source>
</evidence>
<protein>
    <submittedName>
        <fullName evidence="1">Uncharacterized protein</fullName>
    </submittedName>
</protein>
<organism evidence="1">
    <name type="scientific">Anguilla anguilla</name>
    <name type="common">European freshwater eel</name>
    <name type="synonym">Muraena anguilla</name>
    <dbReference type="NCBI Taxonomy" id="7936"/>
    <lineage>
        <taxon>Eukaryota</taxon>
        <taxon>Metazoa</taxon>
        <taxon>Chordata</taxon>
        <taxon>Craniata</taxon>
        <taxon>Vertebrata</taxon>
        <taxon>Euteleostomi</taxon>
        <taxon>Actinopterygii</taxon>
        <taxon>Neopterygii</taxon>
        <taxon>Teleostei</taxon>
        <taxon>Anguilliformes</taxon>
        <taxon>Anguillidae</taxon>
        <taxon>Anguilla</taxon>
    </lineage>
</organism>
<dbReference type="AlphaFoldDB" id="A0A0E9RLN7"/>
<reference evidence="1" key="2">
    <citation type="journal article" date="2015" name="Fish Shellfish Immunol.">
        <title>Early steps in the European eel (Anguilla anguilla)-Vibrio vulnificus interaction in the gills: Role of the RtxA13 toxin.</title>
        <authorList>
            <person name="Callol A."/>
            <person name="Pajuelo D."/>
            <person name="Ebbesson L."/>
            <person name="Teles M."/>
            <person name="MacKenzie S."/>
            <person name="Amaro C."/>
        </authorList>
    </citation>
    <scope>NUCLEOTIDE SEQUENCE</scope>
</reference>
<proteinExistence type="predicted"/>
<accession>A0A0E9RLN7</accession>
<name>A0A0E9RLN7_ANGAN</name>
<reference evidence="1" key="1">
    <citation type="submission" date="2014-11" db="EMBL/GenBank/DDBJ databases">
        <authorList>
            <person name="Amaro Gonzalez C."/>
        </authorList>
    </citation>
    <scope>NUCLEOTIDE SEQUENCE</scope>
</reference>
<sequence length="18" mass="2016">MKTPCIKKHTIGLLTNCD</sequence>
<dbReference type="EMBL" id="GBXM01078506">
    <property type="protein sequence ID" value="JAH30071.1"/>
    <property type="molecule type" value="Transcribed_RNA"/>
</dbReference>